<dbReference type="EMBL" id="KB445552">
    <property type="protein sequence ID" value="EMC98717.1"/>
    <property type="molecule type" value="Genomic_DNA"/>
</dbReference>
<comment type="subcellular location">
    <subcellularLocation>
        <location evidence="1">Nucleus</location>
    </subcellularLocation>
</comment>
<dbReference type="AlphaFoldDB" id="M2LVN5"/>
<reference evidence="7 8" key="1">
    <citation type="journal article" date="2012" name="PLoS Pathog.">
        <title>Diverse lifestyles and strategies of plant pathogenesis encoded in the genomes of eighteen Dothideomycetes fungi.</title>
        <authorList>
            <person name="Ohm R.A."/>
            <person name="Feau N."/>
            <person name="Henrissat B."/>
            <person name="Schoch C.L."/>
            <person name="Horwitz B.A."/>
            <person name="Barry K.W."/>
            <person name="Condon B.J."/>
            <person name="Copeland A.C."/>
            <person name="Dhillon B."/>
            <person name="Glaser F."/>
            <person name="Hesse C.N."/>
            <person name="Kosti I."/>
            <person name="LaButti K."/>
            <person name="Lindquist E.A."/>
            <person name="Lucas S."/>
            <person name="Salamov A.A."/>
            <person name="Bradshaw R.E."/>
            <person name="Ciuffetti L."/>
            <person name="Hamelin R.C."/>
            <person name="Kema G.H.J."/>
            <person name="Lawrence C."/>
            <person name="Scott J.A."/>
            <person name="Spatafora J.W."/>
            <person name="Turgeon B.G."/>
            <person name="de Wit P.J.G.M."/>
            <person name="Zhong S."/>
            <person name="Goodwin S.B."/>
            <person name="Grigoriev I.V."/>
        </authorList>
    </citation>
    <scope>NUCLEOTIDE SEQUENCE [LARGE SCALE GENOMIC DNA]</scope>
    <source>
        <strain evidence="7 8">UAMH 10762</strain>
    </source>
</reference>
<dbReference type="Pfam" id="PF00010">
    <property type="entry name" value="HLH"/>
    <property type="match status" value="1"/>
</dbReference>
<dbReference type="PROSITE" id="PS50888">
    <property type="entry name" value="BHLH"/>
    <property type="match status" value="1"/>
</dbReference>
<evidence type="ECO:0000313" key="8">
    <source>
        <dbReference type="Proteomes" id="UP000011761"/>
    </source>
</evidence>
<dbReference type="OMA" id="VDYMRDQ"/>
<dbReference type="OrthoDB" id="5778525at2759"/>
<feature type="non-terminal residue" evidence="7">
    <location>
        <position position="1"/>
    </location>
</feature>
<dbReference type="SUPFAM" id="SSF47459">
    <property type="entry name" value="HLH, helix-loop-helix DNA-binding domain"/>
    <property type="match status" value="1"/>
</dbReference>
<dbReference type="GO" id="GO:0046983">
    <property type="term" value="F:protein dimerization activity"/>
    <property type="evidence" value="ECO:0007669"/>
    <property type="project" value="InterPro"/>
</dbReference>
<proteinExistence type="predicted"/>
<feature type="domain" description="BHLH" evidence="6">
    <location>
        <begin position="9"/>
        <end position="60"/>
    </location>
</feature>
<accession>M2LVN5</accession>
<dbReference type="GO" id="GO:0000981">
    <property type="term" value="F:DNA-binding transcription factor activity, RNA polymerase II-specific"/>
    <property type="evidence" value="ECO:0007669"/>
    <property type="project" value="TreeGrafter"/>
</dbReference>
<evidence type="ECO:0000313" key="7">
    <source>
        <dbReference type="EMBL" id="EMC98717.1"/>
    </source>
</evidence>
<dbReference type="PANTHER" id="PTHR15741">
    <property type="entry name" value="BASIC HELIX-LOOP-HELIX ZIP TRANSCRIPTION FACTOR"/>
    <property type="match status" value="1"/>
</dbReference>
<protein>
    <recommendedName>
        <fullName evidence="6">BHLH domain-containing protein</fullName>
    </recommendedName>
</protein>
<dbReference type="eggNOG" id="KOG3582">
    <property type="taxonomic scope" value="Eukaryota"/>
</dbReference>
<dbReference type="InterPro" id="IPR052207">
    <property type="entry name" value="Max-like/E-box_TFs"/>
</dbReference>
<dbReference type="GO" id="GO:0000978">
    <property type="term" value="F:RNA polymerase II cis-regulatory region sequence-specific DNA binding"/>
    <property type="evidence" value="ECO:0007669"/>
    <property type="project" value="TreeGrafter"/>
</dbReference>
<dbReference type="STRING" id="717646.M2LVN5"/>
<dbReference type="KEGG" id="bcom:BAUCODRAFT_41458"/>
<evidence type="ECO:0000256" key="3">
    <source>
        <dbReference type="ARBA" id="ARBA00023125"/>
    </source>
</evidence>
<sequence length="67" mass="7629">NKPRLSDAQKKFNHIESEKKRRLAIREGYDRLASNVPGMEGQGRSEAMVLQAAVVHLKEQLAKKEEL</sequence>
<dbReference type="InterPro" id="IPR011598">
    <property type="entry name" value="bHLH_dom"/>
</dbReference>
<evidence type="ECO:0000256" key="1">
    <source>
        <dbReference type="ARBA" id="ARBA00004123"/>
    </source>
</evidence>
<evidence type="ECO:0000256" key="4">
    <source>
        <dbReference type="ARBA" id="ARBA00023163"/>
    </source>
</evidence>
<dbReference type="HOGENOM" id="CLU_126658_4_0_1"/>
<dbReference type="PANTHER" id="PTHR15741:SF39">
    <property type="entry name" value="BHLH TRANSCRIPTION FACTOR (EUROFUNG)"/>
    <property type="match status" value="1"/>
</dbReference>
<gene>
    <name evidence="7" type="ORF">BAUCODRAFT_41458</name>
</gene>
<keyword evidence="4" id="KW-0804">Transcription</keyword>
<keyword evidence="3" id="KW-0238">DNA-binding</keyword>
<evidence type="ECO:0000259" key="6">
    <source>
        <dbReference type="PROSITE" id="PS50888"/>
    </source>
</evidence>
<evidence type="ECO:0000256" key="5">
    <source>
        <dbReference type="ARBA" id="ARBA00023242"/>
    </source>
</evidence>
<dbReference type="RefSeq" id="XP_007673645.1">
    <property type="nucleotide sequence ID" value="XM_007675455.1"/>
</dbReference>
<organism evidence="7 8">
    <name type="scientific">Baudoinia panamericana (strain UAMH 10762)</name>
    <name type="common">Angels' share fungus</name>
    <name type="synonym">Baudoinia compniacensis (strain UAMH 10762)</name>
    <dbReference type="NCBI Taxonomy" id="717646"/>
    <lineage>
        <taxon>Eukaryota</taxon>
        <taxon>Fungi</taxon>
        <taxon>Dikarya</taxon>
        <taxon>Ascomycota</taxon>
        <taxon>Pezizomycotina</taxon>
        <taxon>Dothideomycetes</taxon>
        <taxon>Dothideomycetidae</taxon>
        <taxon>Mycosphaerellales</taxon>
        <taxon>Teratosphaeriaceae</taxon>
        <taxon>Baudoinia</taxon>
    </lineage>
</organism>
<dbReference type="SMART" id="SM00353">
    <property type="entry name" value="HLH"/>
    <property type="match status" value="1"/>
</dbReference>
<dbReference type="GeneID" id="19114107"/>
<name>M2LVN5_BAUPA</name>
<feature type="non-terminal residue" evidence="7">
    <location>
        <position position="67"/>
    </location>
</feature>
<dbReference type="Proteomes" id="UP000011761">
    <property type="component" value="Unassembled WGS sequence"/>
</dbReference>
<dbReference type="GO" id="GO:0005634">
    <property type="term" value="C:nucleus"/>
    <property type="evidence" value="ECO:0007669"/>
    <property type="project" value="UniProtKB-SubCell"/>
</dbReference>
<dbReference type="InterPro" id="IPR036638">
    <property type="entry name" value="HLH_DNA-bd_sf"/>
</dbReference>
<keyword evidence="8" id="KW-1185">Reference proteome</keyword>
<keyword evidence="2" id="KW-0805">Transcription regulation</keyword>
<evidence type="ECO:0000256" key="2">
    <source>
        <dbReference type="ARBA" id="ARBA00023015"/>
    </source>
</evidence>
<keyword evidence="5" id="KW-0539">Nucleus</keyword>
<dbReference type="Gene3D" id="4.10.280.10">
    <property type="entry name" value="Helix-loop-helix DNA-binding domain"/>
    <property type="match status" value="1"/>
</dbReference>